<organism evidence="5 6">
    <name type="scientific">Nocardioides perillae</name>
    <dbReference type="NCBI Taxonomy" id="1119534"/>
    <lineage>
        <taxon>Bacteria</taxon>
        <taxon>Bacillati</taxon>
        <taxon>Actinomycetota</taxon>
        <taxon>Actinomycetes</taxon>
        <taxon>Propionibacteriales</taxon>
        <taxon>Nocardioidaceae</taxon>
        <taxon>Nocardioides</taxon>
    </lineage>
</organism>
<feature type="region of interest" description="Disordered" evidence="3">
    <location>
        <begin position="1"/>
        <end position="20"/>
    </location>
</feature>
<feature type="domain" description="Nitroreductase" evidence="4">
    <location>
        <begin position="18"/>
        <end position="63"/>
    </location>
</feature>
<evidence type="ECO:0000256" key="3">
    <source>
        <dbReference type="SAM" id="MobiDB-lite"/>
    </source>
</evidence>
<comment type="caution">
    <text evidence="5">The sequence shown here is derived from an EMBL/GenBank/DDBJ whole genome shotgun (WGS) entry which is preliminary data.</text>
</comment>
<accession>A0A7Y9RUK6</accession>
<dbReference type="SUPFAM" id="SSF55469">
    <property type="entry name" value="FMN-dependent nitroreductase-like"/>
    <property type="match status" value="1"/>
</dbReference>
<reference evidence="5 6" key="1">
    <citation type="submission" date="2020-07" db="EMBL/GenBank/DDBJ databases">
        <title>Sequencing the genomes of 1000 actinobacteria strains.</title>
        <authorList>
            <person name="Klenk H.-P."/>
        </authorList>
    </citation>
    <scope>NUCLEOTIDE SEQUENCE [LARGE SCALE GENOMIC DNA]</scope>
    <source>
        <strain evidence="5 6">DSM 24552</strain>
    </source>
</reference>
<dbReference type="InterPro" id="IPR029479">
    <property type="entry name" value="Nitroreductase"/>
</dbReference>
<sequence>MAEHAPAGDQARLAEPMRSRWSPSVLDPGHELAADELEALLLSAAWAPSAGNSQPWRLLVAPRGSGLHDALVATLSRGNSGWVPRASVVLVVTAQTGRAPDDEKDPTPTALYDAGQAAAHLTLQAQATGLHAHQFAGFDKAAFADAAGVPAWHTVVAGIAVGRWLPVDERVGPLAVDPRDAEREERPRRRRDLAETAYADRWGEPWRR</sequence>
<gene>
    <name evidence="5" type="ORF">BJ989_000549</name>
</gene>
<feature type="region of interest" description="Disordered" evidence="3">
    <location>
        <begin position="174"/>
        <end position="208"/>
    </location>
</feature>
<dbReference type="InterPro" id="IPR000415">
    <property type="entry name" value="Nitroreductase-like"/>
</dbReference>
<keyword evidence="2" id="KW-0560">Oxidoreductase</keyword>
<dbReference type="PANTHER" id="PTHR43673">
    <property type="entry name" value="NAD(P)H NITROREDUCTASE YDGI-RELATED"/>
    <property type="match status" value="1"/>
</dbReference>
<evidence type="ECO:0000259" key="4">
    <source>
        <dbReference type="Pfam" id="PF00881"/>
    </source>
</evidence>
<dbReference type="EMBL" id="JACCAC010000001">
    <property type="protein sequence ID" value="NYG54245.1"/>
    <property type="molecule type" value="Genomic_DNA"/>
</dbReference>
<evidence type="ECO:0000256" key="2">
    <source>
        <dbReference type="ARBA" id="ARBA00023002"/>
    </source>
</evidence>
<dbReference type="AlphaFoldDB" id="A0A7Y9RUK6"/>
<dbReference type="GO" id="GO:0016491">
    <property type="term" value="F:oxidoreductase activity"/>
    <property type="evidence" value="ECO:0007669"/>
    <property type="project" value="UniProtKB-KW"/>
</dbReference>
<dbReference type="Pfam" id="PF00881">
    <property type="entry name" value="Nitroreductase"/>
    <property type="match status" value="2"/>
</dbReference>
<feature type="compositionally biased region" description="Basic and acidic residues" evidence="3">
    <location>
        <begin position="174"/>
        <end position="187"/>
    </location>
</feature>
<comment type="similarity">
    <text evidence="1">Belongs to the nitroreductase family.</text>
</comment>
<dbReference type="Proteomes" id="UP000544110">
    <property type="component" value="Unassembled WGS sequence"/>
</dbReference>
<name>A0A7Y9RUK6_9ACTN</name>
<proteinExistence type="inferred from homology"/>
<dbReference type="RefSeq" id="WP_343049035.1">
    <property type="nucleotide sequence ID" value="NZ_JACCAC010000001.1"/>
</dbReference>
<evidence type="ECO:0000256" key="1">
    <source>
        <dbReference type="ARBA" id="ARBA00007118"/>
    </source>
</evidence>
<evidence type="ECO:0000313" key="6">
    <source>
        <dbReference type="Proteomes" id="UP000544110"/>
    </source>
</evidence>
<evidence type="ECO:0000313" key="5">
    <source>
        <dbReference type="EMBL" id="NYG54245.1"/>
    </source>
</evidence>
<dbReference type="Gene3D" id="3.40.109.10">
    <property type="entry name" value="NADH Oxidase"/>
    <property type="match status" value="1"/>
</dbReference>
<feature type="domain" description="Nitroreductase" evidence="4">
    <location>
        <begin position="76"/>
        <end position="163"/>
    </location>
</feature>
<protein>
    <submittedName>
        <fullName evidence="5">Nitroreductase</fullName>
    </submittedName>
</protein>
<dbReference type="PANTHER" id="PTHR43673:SF10">
    <property type="entry name" value="NADH DEHYDROGENASE_NAD(P)H NITROREDUCTASE XCC3605-RELATED"/>
    <property type="match status" value="1"/>
</dbReference>
<keyword evidence="6" id="KW-1185">Reference proteome</keyword>